<dbReference type="KEGG" id="csl:COCSUDRAFT_59593"/>
<comment type="caution">
    <text evidence="2">The sequence shown here is derived from an EMBL/GenBank/DDBJ whole genome shotgun (WGS) entry which is preliminary data.</text>
</comment>
<dbReference type="AlphaFoldDB" id="I0YL38"/>
<dbReference type="GeneID" id="17037037"/>
<proteinExistence type="predicted"/>
<feature type="compositionally biased region" description="Polar residues" evidence="1">
    <location>
        <begin position="114"/>
        <end position="131"/>
    </location>
</feature>
<dbReference type="Proteomes" id="UP000007264">
    <property type="component" value="Unassembled WGS sequence"/>
</dbReference>
<feature type="compositionally biased region" description="Low complexity" evidence="1">
    <location>
        <begin position="211"/>
        <end position="233"/>
    </location>
</feature>
<dbReference type="RefSeq" id="XP_005643651.1">
    <property type="nucleotide sequence ID" value="XM_005643594.1"/>
</dbReference>
<feature type="region of interest" description="Disordered" evidence="1">
    <location>
        <begin position="327"/>
        <end position="365"/>
    </location>
</feature>
<feature type="region of interest" description="Disordered" evidence="1">
    <location>
        <begin position="100"/>
        <end position="137"/>
    </location>
</feature>
<feature type="compositionally biased region" description="Polar residues" evidence="1">
    <location>
        <begin position="327"/>
        <end position="363"/>
    </location>
</feature>
<gene>
    <name evidence="2" type="ORF">COCSUDRAFT_59593</name>
</gene>
<feature type="region of interest" description="Disordered" evidence="1">
    <location>
        <begin position="207"/>
        <end position="250"/>
    </location>
</feature>
<organism evidence="2 3">
    <name type="scientific">Coccomyxa subellipsoidea (strain C-169)</name>
    <name type="common">Green microalga</name>
    <dbReference type="NCBI Taxonomy" id="574566"/>
    <lineage>
        <taxon>Eukaryota</taxon>
        <taxon>Viridiplantae</taxon>
        <taxon>Chlorophyta</taxon>
        <taxon>core chlorophytes</taxon>
        <taxon>Trebouxiophyceae</taxon>
        <taxon>Trebouxiophyceae incertae sedis</taxon>
        <taxon>Coccomyxaceae</taxon>
        <taxon>Coccomyxa</taxon>
        <taxon>Coccomyxa subellipsoidea</taxon>
    </lineage>
</organism>
<accession>I0YL38</accession>
<name>I0YL38_COCSC</name>
<evidence type="ECO:0000256" key="1">
    <source>
        <dbReference type="SAM" id="MobiDB-lite"/>
    </source>
</evidence>
<dbReference type="EMBL" id="AGSI01000020">
    <property type="protein sequence ID" value="EIE19107.1"/>
    <property type="molecule type" value="Genomic_DNA"/>
</dbReference>
<keyword evidence="3" id="KW-1185">Reference proteome</keyword>
<sequence>MAALELRAQHPVGRAIFTALMVAFQAHTRCAVLSERRRLHPPFSGLQPSGFTPREGEPADPLSLADDDFTSFAFNLAWYVATENPGGLVTRGHEDLEQLQPSPGCRAWHRLGEGSSSEQGTPMSPFTSSSAPLPPNGSLAQAALNSSSRMLIDSVPYPPFGSAAASIVSTQEGEMRRASMLTSAGSGHLHKRPSGVDLLEEACKRARSTPDLSHNSSTSDSLTSEEFSAASGAGHHKGRRSSGSSLRHSPVDLVASPTLSQAPGLDAGSAATTPVLEALPPKELRRQRAAAIHARPSPSSTLRPFSIGTDGAMTLAQLNSRIQAISTSDSPVMSPTASFGPGSSAQSEGSPMLLSPSQGTASDSPCARNVTPAIRLKANSSVAGSGITIKQMLHKAWHR</sequence>
<evidence type="ECO:0000313" key="2">
    <source>
        <dbReference type="EMBL" id="EIE19107.1"/>
    </source>
</evidence>
<dbReference type="OrthoDB" id="10436736at2759"/>
<evidence type="ECO:0000313" key="3">
    <source>
        <dbReference type="Proteomes" id="UP000007264"/>
    </source>
</evidence>
<protein>
    <submittedName>
        <fullName evidence="2">Uncharacterized protein</fullName>
    </submittedName>
</protein>
<reference evidence="2 3" key="1">
    <citation type="journal article" date="2012" name="Genome Biol.">
        <title>The genome of the polar eukaryotic microalga coccomyxa subellipsoidea reveals traits of cold adaptation.</title>
        <authorList>
            <person name="Blanc G."/>
            <person name="Agarkova I."/>
            <person name="Grimwood J."/>
            <person name="Kuo A."/>
            <person name="Brueggeman A."/>
            <person name="Dunigan D."/>
            <person name="Gurnon J."/>
            <person name="Ladunga I."/>
            <person name="Lindquist E."/>
            <person name="Lucas S."/>
            <person name="Pangilinan J."/>
            <person name="Proschold T."/>
            <person name="Salamov A."/>
            <person name="Schmutz J."/>
            <person name="Weeks D."/>
            <person name="Yamada T."/>
            <person name="Claverie J.M."/>
            <person name="Grigoriev I."/>
            <person name="Van Etten J."/>
            <person name="Lomsadze A."/>
            <person name="Borodovsky M."/>
        </authorList>
    </citation>
    <scope>NUCLEOTIDE SEQUENCE [LARGE SCALE GENOMIC DNA]</scope>
    <source>
        <strain evidence="2 3">C-169</strain>
    </source>
</reference>